<dbReference type="AlphaFoldDB" id="A0A9W6UGH5"/>
<evidence type="ECO:0000313" key="3">
    <source>
        <dbReference type="EMBL" id="GLU47476.1"/>
    </source>
</evidence>
<keyword evidence="1" id="KW-0812">Transmembrane</keyword>
<dbReference type="InterPro" id="IPR012495">
    <property type="entry name" value="TadE-like_dom"/>
</dbReference>
<accession>A0A9W6UGH5</accession>
<feature type="domain" description="TadE-like" evidence="2">
    <location>
        <begin position="7"/>
        <end position="49"/>
    </location>
</feature>
<dbReference type="EMBL" id="BSQG01000002">
    <property type="protein sequence ID" value="GLU47476.1"/>
    <property type="molecule type" value="Genomic_DNA"/>
</dbReference>
<organism evidence="3 4">
    <name type="scientific">Nocardiopsis ansamitocini</name>
    <dbReference type="NCBI Taxonomy" id="1670832"/>
    <lineage>
        <taxon>Bacteria</taxon>
        <taxon>Bacillati</taxon>
        <taxon>Actinomycetota</taxon>
        <taxon>Actinomycetes</taxon>
        <taxon>Streptosporangiales</taxon>
        <taxon>Nocardiopsidaceae</taxon>
        <taxon>Nocardiopsis</taxon>
    </lineage>
</organism>
<proteinExistence type="predicted"/>
<comment type="caution">
    <text evidence="3">The sequence shown here is derived from an EMBL/GenBank/DDBJ whole genome shotgun (WGS) entry which is preliminary data.</text>
</comment>
<keyword evidence="1" id="KW-1133">Transmembrane helix</keyword>
<gene>
    <name evidence="3" type="ORF">Nans01_18270</name>
</gene>
<evidence type="ECO:0000256" key="1">
    <source>
        <dbReference type="SAM" id="Phobius"/>
    </source>
</evidence>
<evidence type="ECO:0000259" key="2">
    <source>
        <dbReference type="Pfam" id="PF07811"/>
    </source>
</evidence>
<keyword evidence="4" id="KW-1185">Reference proteome</keyword>
<feature type="transmembrane region" description="Helical" evidence="1">
    <location>
        <begin position="9"/>
        <end position="29"/>
    </location>
</feature>
<name>A0A9W6UGH5_9ACTN</name>
<keyword evidence="1" id="KW-0472">Membrane</keyword>
<protein>
    <submittedName>
        <fullName evidence="3">Membrane protein</fullName>
    </submittedName>
</protein>
<dbReference type="RefSeq" id="WP_285758571.1">
    <property type="nucleotide sequence ID" value="NZ_BSQG01000002.1"/>
</dbReference>
<reference evidence="3" key="1">
    <citation type="submission" date="2023-02" db="EMBL/GenBank/DDBJ databases">
        <title>Nocardiopsis ansamitocini NBRC 112285.</title>
        <authorList>
            <person name="Ichikawa N."/>
            <person name="Sato H."/>
            <person name="Tonouchi N."/>
        </authorList>
    </citation>
    <scope>NUCLEOTIDE SEQUENCE</scope>
    <source>
        <strain evidence="3">NBRC 112285</strain>
    </source>
</reference>
<dbReference type="Proteomes" id="UP001165092">
    <property type="component" value="Unassembled WGS sequence"/>
</dbReference>
<sequence length="136" mass="13713">MRGRDRGSAAVELTVITPLLLMFAFLMILGGRVTGAGSTADEVAHAAARAASIEREPGQAEAAANQVAADTLATHGLKCASYSLELDHGGLQPGGAVTAALTCNVSFSDISGLGLPGSSTVRGESTVVIDTYRGTP</sequence>
<evidence type="ECO:0000313" key="4">
    <source>
        <dbReference type="Proteomes" id="UP001165092"/>
    </source>
</evidence>
<dbReference type="Pfam" id="PF07811">
    <property type="entry name" value="TadE"/>
    <property type="match status" value="1"/>
</dbReference>